<organism evidence="1 2">
    <name type="scientific">Xanthocytophaga agilis</name>
    <dbReference type="NCBI Taxonomy" id="3048010"/>
    <lineage>
        <taxon>Bacteria</taxon>
        <taxon>Pseudomonadati</taxon>
        <taxon>Bacteroidota</taxon>
        <taxon>Cytophagia</taxon>
        <taxon>Cytophagales</taxon>
        <taxon>Rhodocytophagaceae</taxon>
        <taxon>Xanthocytophaga</taxon>
    </lineage>
</organism>
<comment type="caution">
    <text evidence="1">The sequence shown here is derived from an EMBL/GenBank/DDBJ whole genome shotgun (WGS) entry which is preliminary data.</text>
</comment>
<accession>A0AAE3UK12</accession>
<gene>
    <name evidence="1" type="ORF">QNI22_35695</name>
</gene>
<dbReference type="AlphaFoldDB" id="A0AAE3UK12"/>
<protein>
    <submittedName>
        <fullName evidence="1">Uncharacterized protein</fullName>
    </submittedName>
</protein>
<name>A0AAE3UK12_9BACT</name>
<proteinExistence type="predicted"/>
<dbReference type="EMBL" id="JASJOU010000020">
    <property type="protein sequence ID" value="MDJ1506058.1"/>
    <property type="molecule type" value="Genomic_DNA"/>
</dbReference>
<dbReference type="RefSeq" id="WP_314518765.1">
    <property type="nucleotide sequence ID" value="NZ_JASJOU010000020.1"/>
</dbReference>
<dbReference type="Proteomes" id="UP001232063">
    <property type="component" value="Unassembled WGS sequence"/>
</dbReference>
<keyword evidence="2" id="KW-1185">Reference proteome</keyword>
<sequence length="262" mass="30328">MFFHRFLLLVGLVLLLSLSWVTSSMGQPGPPHSLIIKQFCDSRGEVIFFFTVPIEEKYKKRADDATNLTIAKSIGVHINHPIPSTKGYSLKVYNFEESDSTKTIRSGIYNEEFGNDFLDDYMRSLRADTQLSRTLTDYRQLADYLEKKAYQHASDTVLKIPDPNNPKIHISIKDLYTFLLTEDLQSLVFRNKGFSFTLLFEFKNENTKEVMSILVKDIYNSVINEVCFQPGYYVIDATTYTRDNTNGIQNITPTDWQKIRQR</sequence>
<evidence type="ECO:0000313" key="1">
    <source>
        <dbReference type="EMBL" id="MDJ1506058.1"/>
    </source>
</evidence>
<evidence type="ECO:0000313" key="2">
    <source>
        <dbReference type="Proteomes" id="UP001232063"/>
    </source>
</evidence>
<reference evidence="1" key="1">
    <citation type="submission" date="2023-05" db="EMBL/GenBank/DDBJ databases">
        <authorList>
            <person name="Zhang X."/>
        </authorList>
    </citation>
    <scope>NUCLEOTIDE SEQUENCE</scope>
    <source>
        <strain evidence="1">BD1B2-1</strain>
    </source>
</reference>